<evidence type="ECO:0000256" key="1">
    <source>
        <dbReference type="SAM" id="Phobius"/>
    </source>
</evidence>
<dbReference type="AlphaFoldDB" id="A0A314XP30"/>
<sequence length="156" mass="17476">MRMGRARQQKKGYGSKMKVTAAEAWFARVRQQNGRFARVRQQNGWLFLGLEWLELGVLRALGVHFSMHAATPTSRCRVRSYFGLLVLLPCLCFAAGLCFCRWAFVLPLGLCFAAGPFFAAGSSVLPRPLCFAAGLRGERPVARDKRPVVLKQTRRS</sequence>
<evidence type="ECO:0008006" key="4">
    <source>
        <dbReference type="Google" id="ProtNLM"/>
    </source>
</evidence>
<gene>
    <name evidence="2" type="ORF">Pyn_14233</name>
</gene>
<keyword evidence="1" id="KW-0472">Membrane</keyword>
<evidence type="ECO:0000313" key="2">
    <source>
        <dbReference type="EMBL" id="PQP93968.1"/>
    </source>
</evidence>
<keyword evidence="1" id="KW-0812">Transmembrane</keyword>
<keyword evidence="1" id="KW-1133">Transmembrane helix</keyword>
<proteinExistence type="predicted"/>
<keyword evidence="3" id="KW-1185">Reference proteome</keyword>
<feature type="transmembrane region" description="Helical" evidence="1">
    <location>
        <begin position="81"/>
        <end position="104"/>
    </location>
</feature>
<reference evidence="2 3" key="1">
    <citation type="submission" date="2018-02" db="EMBL/GenBank/DDBJ databases">
        <title>Draft genome of wild Prunus yedoensis var. nudiflora.</title>
        <authorList>
            <person name="Baek S."/>
            <person name="Kim J.-H."/>
            <person name="Choi K."/>
            <person name="Kim G.-B."/>
            <person name="Cho A."/>
            <person name="Jang H."/>
            <person name="Shin C.-H."/>
            <person name="Yu H.-J."/>
            <person name="Mun J.-H."/>
        </authorList>
    </citation>
    <scope>NUCLEOTIDE SEQUENCE [LARGE SCALE GENOMIC DNA]</scope>
    <source>
        <strain evidence="3">cv. Jeju island</strain>
        <tissue evidence="2">Leaf</tissue>
    </source>
</reference>
<protein>
    <recommendedName>
        <fullName evidence="4">Transmembrane protein</fullName>
    </recommendedName>
</protein>
<accession>A0A314XP30</accession>
<comment type="caution">
    <text evidence="2">The sequence shown here is derived from an EMBL/GenBank/DDBJ whole genome shotgun (WGS) entry which is preliminary data.</text>
</comment>
<dbReference type="EMBL" id="PJQY01002408">
    <property type="protein sequence ID" value="PQP93968.1"/>
    <property type="molecule type" value="Genomic_DNA"/>
</dbReference>
<dbReference type="Proteomes" id="UP000250321">
    <property type="component" value="Unassembled WGS sequence"/>
</dbReference>
<evidence type="ECO:0000313" key="3">
    <source>
        <dbReference type="Proteomes" id="UP000250321"/>
    </source>
</evidence>
<name>A0A314XP30_PRUYE</name>
<organism evidence="2 3">
    <name type="scientific">Prunus yedoensis var. nudiflora</name>
    <dbReference type="NCBI Taxonomy" id="2094558"/>
    <lineage>
        <taxon>Eukaryota</taxon>
        <taxon>Viridiplantae</taxon>
        <taxon>Streptophyta</taxon>
        <taxon>Embryophyta</taxon>
        <taxon>Tracheophyta</taxon>
        <taxon>Spermatophyta</taxon>
        <taxon>Magnoliopsida</taxon>
        <taxon>eudicotyledons</taxon>
        <taxon>Gunneridae</taxon>
        <taxon>Pentapetalae</taxon>
        <taxon>rosids</taxon>
        <taxon>fabids</taxon>
        <taxon>Rosales</taxon>
        <taxon>Rosaceae</taxon>
        <taxon>Amygdaloideae</taxon>
        <taxon>Amygdaleae</taxon>
        <taxon>Prunus</taxon>
    </lineage>
</organism>